<evidence type="ECO:0000256" key="3">
    <source>
        <dbReference type="ARBA" id="ARBA00022669"/>
    </source>
</evidence>
<comment type="catalytic activity">
    <reaction evidence="1">
        <text>Random endo-hydrolysis of N-acetyl-beta-D-glucosaminide (1-&gt;4)-beta-linkages in chitin and chitodextrins.</text>
        <dbReference type="EC" id="3.2.1.14"/>
    </reaction>
</comment>
<keyword evidence="7" id="KW-0326">Glycosidase</keyword>
<name>A0A8J5SWQ4_ZIZPA</name>
<reference evidence="11" key="1">
    <citation type="journal article" date="2021" name="bioRxiv">
        <title>Whole Genome Assembly and Annotation of Northern Wild Rice, Zizania palustris L., Supports a Whole Genome Duplication in the Zizania Genus.</title>
        <authorList>
            <person name="Haas M."/>
            <person name="Kono T."/>
            <person name="Macchietto M."/>
            <person name="Millas R."/>
            <person name="McGilp L."/>
            <person name="Shao M."/>
            <person name="Duquette J."/>
            <person name="Hirsch C.N."/>
            <person name="Kimball J."/>
        </authorList>
    </citation>
    <scope>NUCLEOTIDE SEQUENCE</scope>
    <source>
        <tissue evidence="11">Fresh leaf tissue</tissue>
    </source>
</reference>
<evidence type="ECO:0000256" key="5">
    <source>
        <dbReference type="ARBA" id="ARBA00023024"/>
    </source>
</evidence>
<comment type="caution">
    <text evidence="11">The sequence shown here is derived from an EMBL/GenBank/DDBJ whole genome shotgun (WGS) entry which is preliminary data.</text>
</comment>
<feature type="domain" description="Glycoside hydrolase family 19 catalytic" evidence="10">
    <location>
        <begin position="144"/>
        <end position="166"/>
    </location>
</feature>
<proteinExistence type="predicted"/>
<keyword evidence="6" id="KW-0119">Carbohydrate metabolism</keyword>
<dbReference type="GO" id="GO:0016998">
    <property type="term" value="P:cell wall macromolecule catabolic process"/>
    <property type="evidence" value="ECO:0007669"/>
    <property type="project" value="InterPro"/>
</dbReference>
<keyword evidence="4" id="KW-0378">Hydrolase</keyword>
<dbReference type="AlphaFoldDB" id="A0A8J5SWQ4"/>
<dbReference type="GO" id="GO:0008843">
    <property type="term" value="F:endochitinase activity"/>
    <property type="evidence" value="ECO:0007669"/>
    <property type="project" value="UniProtKB-EC"/>
</dbReference>
<evidence type="ECO:0000256" key="8">
    <source>
        <dbReference type="ARBA" id="ARBA00023326"/>
    </source>
</evidence>
<dbReference type="Proteomes" id="UP000729402">
    <property type="component" value="Unassembled WGS sequence"/>
</dbReference>
<keyword evidence="12" id="KW-1185">Reference proteome</keyword>
<dbReference type="GO" id="GO:0008061">
    <property type="term" value="F:chitin binding"/>
    <property type="evidence" value="ECO:0007669"/>
    <property type="project" value="UniProtKB-KW"/>
</dbReference>
<sequence length="192" mass="20621">MALDKAASARWRNGHRGTRAARALGPRPSGGRRRSSGLASARRTVAGLFRHGHTALFQAAAKGAVQARRPSEGRRPAAAFGMGSSWLLRFFHAPLLQHSIPRFKDEAYNVAKHQRAAAQSGVSVESVVTEAFFNGIKSMASNSCAGKNFYTRQSFLTAARTYSGFAKGGSSDDAKREIAAFFAHVTHETGSK</sequence>
<protein>
    <recommendedName>
        <fullName evidence="2">chitinase</fullName>
        <ecNumber evidence="2">3.2.1.14</ecNumber>
    </recommendedName>
</protein>
<dbReference type="GO" id="GO:0006032">
    <property type="term" value="P:chitin catabolic process"/>
    <property type="evidence" value="ECO:0007669"/>
    <property type="project" value="UniProtKB-KW"/>
</dbReference>
<dbReference type="PROSITE" id="PS00773">
    <property type="entry name" value="CHITINASE_19_1"/>
    <property type="match status" value="1"/>
</dbReference>
<dbReference type="EMBL" id="JAAALK010000086">
    <property type="protein sequence ID" value="KAG8082511.1"/>
    <property type="molecule type" value="Genomic_DNA"/>
</dbReference>
<evidence type="ECO:0000256" key="1">
    <source>
        <dbReference type="ARBA" id="ARBA00000822"/>
    </source>
</evidence>
<evidence type="ECO:0000259" key="10">
    <source>
        <dbReference type="PROSITE" id="PS00773"/>
    </source>
</evidence>
<dbReference type="PANTHER" id="PTHR22595:SF197">
    <property type="entry name" value="CHITINASE FAMILY PROTEIN"/>
    <property type="match status" value="1"/>
</dbReference>
<accession>A0A8J5SWQ4</accession>
<feature type="compositionally biased region" description="Low complexity" evidence="9">
    <location>
        <begin position="20"/>
        <end position="29"/>
    </location>
</feature>
<dbReference type="Pfam" id="PF00182">
    <property type="entry name" value="Glyco_hydro_19"/>
    <property type="match status" value="1"/>
</dbReference>
<evidence type="ECO:0000256" key="6">
    <source>
        <dbReference type="ARBA" id="ARBA00023277"/>
    </source>
</evidence>
<evidence type="ECO:0000313" key="11">
    <source>
        <dbReference type="EMBL" id="KAG8082511.1"/>
    </source>
</evidence>
<keyword evidence="3" id="KW-0147">Chitin-binding</keyword>
<evidence type="ECO:0000256" key="7">
    <source>
        <dbReference type="ARBA" id="ARBA00023295"/>
    </source>
</evidence>
<evidence type="ECO:0000256" key="9">
    <source>
        <dbReference type="SAM" id="MobiDB-lite"/>
    </source>
</evidence>
<dbReference type="EC" id="3.2.1.14" evidence="2"/>
<evidence type="ECO:0000256" key="4">
    <source>
        <dbReference type="ARBA" id="ARBA00022801"/>
    </source>
</evidence>
<keyword evidence="5" id="KW-0146">Chitin degradation</keyword>
<dbReference type="GO" id="GO:0000272">
    <property type="term" value="P:polysaccharide catabolic process"/>
    <property type="evidence" value="ECO:0007669"/>
    <property type="project" value="UniProtKB-KW"/>
</dbReference>
<keyword evidence="8" id="KW-0624">Polysaccharide degradation</keyword>
<dbReference type="InterPro" id="IPR000726">
    <property type="entry name" value="Glyco_hydro_19_cat"/>
</dbReference>
<evidence type="ECO:0000256" key="2">
    <source>
        <dbReference type="ARBA" id="ARBA00012729"/>
    </source>
</evidence>
<gene>
    <name evidence="11" type="ORF">GUJ93_ZPchr0014g47660</name>
</gene>
<reference evidence="11" key="2">
    <citation type="submission" date="2021-02" db="EMBL/GenBank/DDBJ databases">
        <authorList>
            <person name="Kimball J.A."/>
            <person name="Haas M.W."/>
            <person name="Macchietto M."/>
            <person name="Kono T."/>
            <person name="Duquette J."/>
            <person name="Shao M."/>
        </authorList>
    </citation>
    <scope>NUCLEOTIDE SEQUENCE</scope>
    <source>
        <tissue evidence="11">Fresh leaf tissue</tissue>
    </source>
</reference>
<dbReference type="OrthoDB" id="1193027at2759"/>
<feature type="region of interest" description="Disordered" evidence="9">
    <location>
        <begin position="1"/>
        <end position="39"/>
    </location>
</feature>
<dbReference type="PANTHER" id="PTHR22595">
    <property type="entry name" value="CHITINASE-RELATED"/>
    <property type="match status" value="1"/>
</dbReference>
<evidence type="ECO:0000313" key="12">
    <source>
        <dbReference type="Proteomes" id="UP000729402"/>
    </source>
</evidence>
<organism evidence="11 12">
    <name type="scientific">Zizania palustris</name>
    <name type="common">Northern wild rice</name>
    <dbReference type="NCBI Taxonomy" id="103762"/>
    <lineage>
        <taxon>Eukaryota</taxon>
        <taxon>Viridiplantae</taxon>
        <taxon>Streptophyta</taxon>
        <taxon>Embryophyta</taxon>
        <taxon>Tracheophyta</taxon>
        <taxon>Spermatophyta</taxon>
        <taxon>Magnoliopsida</taxon>
        <taxon>Liliopsida</taxon>
        <taxon>Poales</taxon>
        <taxon>Poaceae</taxon>
        <taxon>BOP clade</taxon>
        <taxon>Oryzoideae</taxon>
        <taxon>Oryzeae</taxon>
        <taxon>Zizaniinae</taxon>
        <taxon>Zizania</taxon>
    </lineage>
</organism>